<proteinExistence type="predicted"/>
<evidence type="ECO:0000313" key="1">
    <source>
        <dbReference type="EMBL" id="CAA2144216.1"/>
    </source>
</evidence>
<dbReference type="GO" id="GO:0019634">
    <property type="term" value="P:organic phosphonate metabolic process"/>
    <property type="evidence" value="ECO:0007669"/>
    <property type="project" value="InterPro"/>
</dbReference>
<keyword evidence="1" id="KW-0808">Transferase</keyword>
<organism evidence="1">
    <name type="scientific">Methylobacterium bullatum</name>
    <dbReference type="NCBI Taxonomy" id="570505"/>
    <lineage>
        <taxon>Bacteria</taxon>
        <taxon>Pseudomonadati</taxon>
        <taxon>Pseudomonadota</taxon>
        <taxon>Alphaproteobacteria</taxon>
        <taxon>Hyphomicrobiales</taxon>
        <taxon>Methylobacteriaceae</taxon>
        <taxon>Methylobacterium</taxon>
    </lineage>
</organism>
<dbReference type="NCBIfam" id="TIGR03292">
    <property type="entry name" value="PhnH_redo"/>
    <property type="match status" value="1"/>
</dbReference>
<dbReference type="SUPFAM" id="SSF159709">
    <property type="entry name" value="PhnH-like"/>
    <property type="match status" value="1"/>
</dbReference>
<reference evidence="1" key="1">
    <citation type="submission" date="2019-12" db="EMBL/GenBank/DDBJ databases">
        <authorList>
            <person name="Cremers G."/>
        </authorList>
    </citation>
    <scope>NUCLEOTIDE SEQUENCE</scope>
    <source>
        <strain evidence="1">Mbul2</strain>
    </source>
</reference>
<dbReference type="InterPro" id="IPR038058">
    <property type="entry name" value="PhnH-like_sp"/>
</dbReference>
<dbReference type="RefSeq" id="WP_339162478.1">
    <property type="nucleotide sequence ID" value="NZ_LR743511.1"/>
</dbReference>
<gene>
    <name evidence="1" type="primary">phnH</name>
    <name evidence="1" type="ORF">MBLL_03334</name>
</gene>
<dbReference type="Pfam" id="PF05845">
    <property type="entry name" value="PhnH"/>
    <property type="match status" value="1"/>
</dbReference>
<dbReference type="EC" id="2.7.8.37" evidence="1"/>
<dbReference type="InterPro" id="IPR008772">
    <property type="entry name" value="Phosphonate_metab_PhnH"/>
</dbReference>
<dbReference type="GO" id="GO:0061693">
    <property type="term" value="F:alpha-D-ribose 1-methylphosphonate 5-triphosphate synthase activity"/>
    <property type="evidence" value="ECO:0007669"/>
    <property type="project" value="UniProtKB-EC"/>
</dbReference>
<dbReference type="EMBL" id="LR743511">
    <property type="protein sequence ID" value="CAA2144216.1"/>
    <property type="molecule type" value="Genomic_DNA"/>
</dbReference>
<dbReference type="AlphaFoldDB" id="A0A679K451"/>
<dbReference type="Gene3D" id="3.40.50.11310">
    <property type="entry name" value="Bacterial phosphonate metabolism protein PhnH"/>
    <property type="match status" value="1"/>
</dbReference>
<accession>A0A679K451</accession>
<protein>
    <submittedName>
        <fullName evidence="1">Alpha-D-ribose 1-methylphosphonate 5-triphosphate synthase subunit PhnH</fullName>
        <ecNumber evidence="1">2.7.8.37</ecNumber>
    </submittedName>
</protein>
<dbReference type="PIRSF" id="PIRSF020680">
    <property type="entry name" value="PhnH"/>
    <property type="match status" value="1"/>
</dbReference>
<name>A0A679K451_9HYPH</name>
<sequence>MAHTLAPQLAHGFADPVHDGQAVFRAAMEALSRPGRIRPLDTALTPPAPLTPELAAVALALIDADTPVWLDAPLRAEPAVAGFLRFHTGAPIVASPGQAAFALIADPARCPAFTDFAQGTPAYPDASATLILAVETLSDATGLAFAGPGIRGTVRLDAGPLPADWASRWAANHSGFPLGVDCLLVAPGRLAGLPRSARPVTPEAIPCT</sequence>